<keyword evidence="1" id="KW-1133">Transmembrane helix</keyword>
<feature type="transmembrane region" description="Helical" evidence="1">
    <location>
        <begin position="7"/>
        <end position="33"/>
    </location>
</feature>
<keyword evidence="3" id="KW-1185">Reference proteome</keyword>
<reference evidence="2 3" key="1">
    <citation type="submission" date="2024-06" db="EMBL/GenBank/DDBJ databases">
        <authorList>
            <person name="Kraege A."/>
            <person name="Thomma B."/>
        </authorList>
    </citation>
    <scope>NUCLEOTIDE SEQUENCE [LARGE SCALE GENOMIC DNA]</scope>
</reference>
<keyword evidence="1" id="KW-0812">Transmembrane</keyword>
<evidence type="ECO:0000256" key="1">
    <source>
        <dbReference type="SAM" id="Phobius"/>
    </source>
</evidence>
<feature type="transmembrane region" description="Helical" evidence="1">
    <location>
        <begin position="39"/>
        <end position="67"/>
    </location>
</feature>
<organism evidence="2 3">
    <name type="scientific">Coccomyxa viridis</name>
    <dbReference type="NCBI Taxonomy" id="1274662"/>
    <lineage>
        <taxon>Eukaryota</taxon>
        <taxon>Viridiplantae</taxon>
        <taxon>Chlorophyta</taxon>
        <taxon>core chlorophytes</taxon>
        <taxon>Trebouxiophyceae</taxon>
        <taxon>Trebouxiophyceae incertae sedis</taxon>
        <taxon>Coccomyxaceae</taxon>
        <taxon>Coccomyxa</taxon>
    </lineage>
</organism>
<protein>
    <submittedName>
        <fullName evidence="2">G9887 protein</fullName>
    </submittedName>
</protein>
<evidence type="ECO:0000313" key="3">
    <source>
        <dbReference type="Proteomes" id="UP001497392"/>
    </source>
</evidence>
<dbReference type="Proteomes" id="UP001497392">
    <property type="component" value="Unassembled WGS sequence"/>
</dbReference>
<name>A0ABP1G6Q0_9CHLO</name>
<proteinExistence type="predicted"/>
<accession>A0ABP1G6Q0</accession>
<comment type="caution">
    <text evidence="2">The sequence shown here is derived from an EMBL/GenBank/DDBJ whole genome shotgun (WGS) entry which is preliminary data.</text>
</comment>
<gene>
    <name evidence="2" type="primary">g9887</name>
    <name evidence="2" type="ORF">VP750_LOCUS8903</name>
</gene>
<evidence type="ECO:0000313" key="2">
    <source>
        <dbReference type="EMBL" id="CAL5226997.1"/>
    </source>
</evidence>
<feature type="transmembrane region" description="Helical" evidence="1">
    <location>
        <begin position="113"/>
        <end position="133"/>
    </location>
</feature>
<sequence>MGNLATAAYAVSFCCSVVSWLVLLIGTGAVYGVCPEACIYYFGLSWWAIWFQFIILVASIPVGLLGAKAWKNPVLALLAINTAIAMKQTDGFLSTKLVDPTYASYPGRMNTTIAGFGLVSIFNVFLILALGVADEEVRAPTNSIRSAYSGSACAPLA</sequence>
<dbReference type="EMBL" id="CAXHTA020000016">
    <property type="protein sequence ID" value="CAL5226997.1"/>
    <property type="molecule type" value="Genomic_DNA"/>
</dbReference>
<keyword evidence="1" id="KW-0472">Membrane</keyword>